<reference evidence="1 2" key="1">
    <citation type="submission" date="2019-03" db="EMBL/GenBank/DDBJ databases">
        <title>Root nodule microbial communities of legume samples collected from USA, Mexico and Botswana.</title>
        <authorList>
            <person name="Hirsch A."/>
        </authorList>
    </citation>
    <scope>NUCLEOTIDE SEQUENCE [LARGE SCALE GENOMIC DNA]</scope>
    <source>
        <strain evidence="1 2">55</strain>
    </source>
</reference>
<name>A0A4R3ZLH0_9ACTN</name>
<dbReference type="AlphaFoldDB" id="A0A4R3ZLH0"/>
<sequence>MDPVTQALNSIPGFQGSVQQINRTNLEILRANGFGDAWWIPDFIRDMTVSGWL</sequence>
<dbReference type="EMBL" id="SMCX01000043">
    <property type="protein sequence ID" value="TCW19310.1"/>
    <property type="molecule type" value="Genomic_DNA"/>
</dbReference>
<evidence type="ECO:0000313" key="1">
    <source>
        <dbReference type="EMBL" id="TCW19310.1"/>
    </source>
</evidence>
<proteinExistence type="predicted"/>
<accession>A0A4R3ZLH0</accession>
<protein>
    <submittedName>
        <fullName evidence="1">Uncharacterized protein</fullName>
    </submittedName>
</protein>
<gene>
    <name evidence="1" type="ORF">EDD19_14311</name>
</gene>
<evidence type="ECO:0000313" key="2">
    <source>
        <dbReference type="Proteomes" id="UP000295805"/>
    </source>
</evidence>
<comment type="caution">
    <text evidence="1">The sequence shown here is derived from an EMBL/GenBank/DDBJ whole genome shotgun (WGS) entry which is preliminary data.</text>
</comment>
<dbReference type="Proteomes" id="UP000295805">
    <property type="component" value="Unassembled WGS sequence"/>
</dbReference>
<organism evidence="1 2">
    <name type="scientific">Dietzia cinnamea</name>
    <dbReference type="NCBI Taxonomy" id="321318"/>
    <lineage>
        <taxon>Bacteria</taxon>
        <taxon>Bacillati</taxon>
        <taxon>Actinomycetota</taxon>
        <taxon>Actinomycetes</taxon>
        <taxon>Mycobacteriales</taxon>
        <taxon>Dietziaceae</taxon>
        <taxon>Dietzia</taxon>
    </lineage>
</organism>